<evidence type="ECO:0000256" key="1">
    <source>
        <dbReference type="ARBA" id="ARBA00008416"/>
    </source>
</evidence>
<dbReference type="InterPro" id="IPR053186">
    <property type="entry name" value="QDO-related"/>
</dbReference>
<dbReference type="InterPro" id="IPR011051">
    <property type="entry name" value="RmlC_Cupin_sf"/>
</dbReference>
<evidence type="ECO:0000256" key="2">
    <source>
        <dbReference type="RuleBase" id="RU003457"/>
    </source>
</evidence>
<keyword evidence="6" id="KW-1185">Reference proteome</keyword>
<protein>
    <submittedName>
        <fullName evidence="5">Pirin family protein</fullName>
    </submittedName>
</protein>
<dbReference type="Gene3D" id="2.60.120.10">
    <property type="entry name" value="Jelly Rolls"/>
    <property type="match status" value="2"/>
</dbReference>
<comment type="caution">
    <text evidence="5">The sequence shown here is derived from an EMBL/GenBank/DDBJ whole genome shotgun (WGS) entry which is preliminary data.</text>
</comment>
<dbReference type="Pfam" id="PF05726">
    <property type="entry name" value="Pirin_C"/>
    <property type="match status" value="1"/>
</dbReference>
<feature type="domain" description="Pirin C-terminal" evidence="4">
    <location>
        <begin position="186"/>
        <end position="287"/>
    </location>
</feature>
<proteinExistence type="inferred from homology"/>
<dbReference type="CDD" id="cd02247">
    <property type="entry name" value="cupin_pirin_C"/>
    <property type="match status" value="1"/>
</dbReference>
<evidence type="ECO:0000313" key="5">
    <source>
        <dbReference type="EMBL" id="NQX32816.1"/>
    </source>
</evidence>
<dbReference type="InterPro" id="IPR014710">
    <property type="entry name" value="RmlC-like_jellyroll"/>
</dbReference>
<dbReference type="PANTHER" id="PTHR43594">
    <property type="entry name" value="QUERCETIN 2,3-DIOXYGENASE"/>
    <property type="match status" value="1"/>
</dbReference>
<name>A0ABX2DIR8_9SPHI</name>
<feature type="domain" description="Pirin N-terminal" evidence="3">
    <location>
        <begin position="25"/>
        <end position="130"/>
    </location>
</feature>
<dbReference type="PANTHER" id="PTHR43594:SF1">
    <property type="entry name" value="QUERCETIN 2,3-DIOXYGENASE PA2418-RELATED"/>
    <property type="match status" value="1"/>
</dbReference>
<dbReference type="InterPro" id="IPR012093">
    <property type="entry name" value="Pirin"/>
</dbReference>
<dbReference type="InterPro" id="IPR008778">
    <property type="entry name" value="Pirin_C_dom"/>
</dbReference>
<comment type="similarity">
    <text evidence="1 2">Belongs to the pirin family.</text>
</comment>
<sequence>MEANVKKVAAILNPPAPHMVGDGFRVHNFFPSGYRLNMSPFFMLDYNAKIEFSARNEPRGVGVHPHRGFETVTIAYHGAVAHHDSAGNSGVIFPGDIQWMTAASGILHKEYHEENFSKKGGSFQMVQLWVNLPAKDKMSKPKYQGVKHNEIQKFNLPDKGGVIEVIAGNYQGTKGSVSTFSPIEMYNVRLNKGAKTSFNFPANFNTGFVIIEGNIKVNGSENAKTDQMVHFKNEGETIEIEALENSVILVLSGEPINEPIASYGPFLMNKPEEIQQAIADYNEGKFGYLEE</sequence>
<reference evidence="5 6" key="1">
    <citation type="submission" date="2020-05" db="EMBL/GenBank/DDBJ databases">
        <title>Description of Pedobacter foliorum sp. nov.</title>
        <authorList>
            <person name="Qi S."/>
            <person name="Carlier A."/>
            <person name="Cnockaert M."/>
            <person name="Vandamme P."/>
        </authorList>
    </citation>
    <scope>NUCLEOTIDE SEQUENCE [LARGE SCALE GENOMIC DNA]</scope>
    <source>
        <strain evidence="5 6">LMG 31300</strain>
    </source>
</reference>
<evidence type="ECO:0000313" key="6">
    <source>
        <dbReference type="Proteomes" id="UP000762110"/>
    </source>
</evidence>
<evidence type="ECO:0000259" key="4">
    <source>
        <dbReference type="Pfam" id="PF05726"/>
    </source>
</evidence>
<dbReference type="Pfam" id="PF02678">
    <property type="entry name" value="Pirin"/>
    <property type="match status" value="1"/>
</dbReference>
<dbReference type="RefSeq" id="WP_173273237.1">
    <property type="nucleotide sequence ID" value="NZ_JABMKV010000003.1"/>
</dbReference>
<dbReference type="InterPro" id="IPR003829">
    <property type="entry name" value="Pirin_N_dom"/>
</dbReference>
<dbReference type="EMBL" id="JABMKV010000003">
    <property type="protein sequence ID" value="NQX32816.1"/>
    <property type="molecule type" value="Genomic_DNA"/>
</dbReference>
<accession>A0ABX2DIR8</accession>
<gene>
    <name evidence="5" type="ORF">HQN85_13825</name>
</gene>
<evidence type="ECO:0000259" key="3">
    <source>
        <dbReference type="Pfam" id="PF02678"/>
    </source>
</evidence>
<dbReference type="CDD" id="cd02909">
    <property type="entry name" value="cupin_pirin_N"/>
    <property type="match status" value="1"/>
</dbReference>
<dbReference type="PIRSF" id="PIRSF006232">
    <property type="entry name" value="Pirin"/>
    <property type="match status" value="1"/>
</dbReference>
<organism evidence="5 6">
    <name type="scientific">Pedobacter boryungensis</name>
    <dbReference type="NCBI Taxonomy" id="869962"/>
    <lineage>
        <taxon>Bacteria</taxon>
        <taxon>Pseudomonadati</taxon>
        <taxon>Bacteroidota</taxon>
        <taxon>Sphingobacteriia</taxon>
        <taxon>Sphingobacteriales</taxon>
        <taxon>Sphingobacteriaceae</taxon>
        <taxon>Pedobacter</taxon>
    </lineage>
</organism>
<dbReference type="Proteomes" id="UP000762110">
    <property type="component" value="Unassembled WGS sequence"/>
</dbReference>
<dbReference type="SUPFAM" id="SSF51182">
    <property type="entry name" value="RmlC-like cupins"/>
    <property type="match status" value="1"/>
</dbReference>